<dbReference type="Pfam" id="PF02879">
    <property type="entry name" value="PGM_PMM_II"/>
    <property type="match status" value="1"/>
</dbReference>
<keyword evidence="2" id="KW-0479">Metal-binding</keyword>
<evidence type="ECO:0000313" key="7">
    <source>
        <dbReference type="EMBL" id="GAJ22745.1"/>
    </source>
</evidence>
<keyword evidence="4" id="KW-0413">Isomerase</keyword>
<feature type="domain" description="Alpha-D-phosphohexomutase alpha/beta/alpha" evidence="6">
    <location>
        <begin position="110"/>
        <end position="210"/>
    </location>
</feature>
<evidence type="ECO:0000256" key="1">
    <source>
        <dbReference type="ARBA" id="ARBA00010231"/>
    </source>
</evidence>
<dbReference type="InterPro" id="IPR005841">
    <property type="entry name" value="Alpha-D-phosphohexomutase_SF"/>
</dbReference>
<dbReference type="PRINTS" id="PR00509">
    <property type="entry name" value="PGMPMM"/>
</dbReference>
<dbReference type="Pfam" id="PF02878">
    <property type="entry name" value="PGM_PMM_I"/>
    <property type="match status" value="1"/>
</dbReference>
<gene>
    <name evidence="7" type="ORF">S12H4_55714</name>
</gene>
<dbReference type="SUPFAM" id="SSF53738">
    <property type="entry name" value="Phosphoglucomutase, first 3 domains"/>
    <property type="match status" value="2"/>
</dbReference>
<dbReference type="PANTHER" id="PTHR45745">
    <property type="entry name" value="PHOSPHOMANNOMUTASE 45A"/>
    <property type="match status" value="1"/>
</dbReference>
<sequence>RFLSERFASEAAKVFSHNKIHVFLADRDAPSQAQAYQIICRKAHAGINFTASFNPPEYNGLKFNVETGAPALPEETDKIEKEIKSITKEYSFCPYYPKTEFIEKIDLQQQYLDYIQDKIDFRLIKKSKIKIAVDLLYDTSREYLDEILEENYIPIEEIHGYIDPYFGGITPSCTEENLCELKDLIREHKCIVGIATDADGDRFGIMDENGDFVDQNIILS</sequence>
<dbReference type="AlphaFoldDB" id="X1W1Y1"/>
<evidence type="ECO:0000259" key="5">
    <source>
        <dbReference type="Pfam" id="PF02878"/>
    </source>
</evidence>
<feature type="non-terminal residue" evidence="7">
    <location>
        <position position="1"/>
    </location>
</feature>
<dbReference type="GO" id="GO:0005975">
    <property type="term" value="P:carbohydrate metabolic process"/>
    <property type="evidence" value="ECO:0007669"/>
    <property type="project" value="InterPro"/>
</dbReference>
<comment type="caution">
    <text evidence="7">The sequence shown here is derived from an EMBL/GenBank/DDBJ whole genome shotgun (WGS) entry which is preliminary data.</text>
</comment>
<dbReference type="InterPro" id="IPR005845">
    <property type="entry name" value="A-D-PHexomutase_a/b/a-II"/>
</dbReference>
<name>X1W1Y1_9ZZZZ</name>
<comment type="similarity">
    <text evidence="1">Belongs to the phosphohexose mutase family.</text>
</comment>
<dbReference type="Gene3D" id="3.40.120.10">
    <property type="entry name" value="Alpha-D-Glucose-1,6-Bisphosphate, subunit A, domain 3"/>
    <property type="match status" value="2"/>
</dbReference>
<feature type="non-terminal residue" evidence="7">
    <location>
        <position position="220"/>
    </location>
</feature>
<organism evidence="7">
    <name type="scientific">marine sediment metagenome</name>
    <dbReference type="NCBI Taxonomy" id="412755"/>
    <lineage>
        <taxon>unclassified sequences</taxon>
        <taxon>metagenomes</taxon>
        <taxon>ecological metagenomes</taxon>
    </lineage>
</organism>
<accession>X1W1Y1</accession>
<dbReference type="EMBL" id="BARW01035773">
    <property type="protein sequence ID" value="GAJ22745.1"/>
    <property type="molecule type" value="Genomic_DNA"/>
</dbReference>
<keyword evidence="3" id="KW-0460">Magnesium</keyword>
<dbReference type="PANTHER" id="PTHR45745:SF1">
    <property type="entry name" value="PHOSPHOGLUCOMUTASE 2B-RELATED"/>
    <property type="match status" value="1"/>
</dbReference>
<protein>
    <recommendedName>
        <fullName evidence="8">Alpha-D-phosphohexomutase alpha/beta/alpha domain-containing protein</fullName>
    </recommendedName>
</protein>
<dbReference type="GO" id="GO:0006166">
    <property type="term" value="P:purine ribonucleoside salvage"/>
    <property type="evidence" value="ECO:0007669"/>
    <property type="project" value="TreeGrafter"/>
</dbReference>
<evidence type="ECO:0000256" key="2">
    <source>
        <dbReference type="ARBA" id="ARBA00022723"/>
    </source>
</evidence>
<dbReference type="GO" id="GO:0008973">
    <property type="term" value="F:phosphopentomutase activity"/>
    <property type="evidence" value="ECO:0007669"/>
    <property type="project" value="TreeGrafter"/>
</dbReference>
<evidence type="ECO:0000259" key="6">
    <source>
        <dbReference type="Pfam" id="PF02879"/>
    </source>
</evidence>
<evidence type="ECO:0000256" key="3">
    <source>
        <dbReference type="ARBA" id="ARBA00022842"/>
    </source>
</evidence>
<evidence type="ECO:0000256" key="4">
    <source>
        <dbReference type="ARBA" id="ARBA00023235"/>
    </source>
</evidence>
<feature type="domain" description="Alpha-D-phosphohexomutase alpha/beta/alpha" evidence="5">
    <location>
        <begin position="1"/>
        <end position="88"/>
    </location>
</feature>
<evidence type="ECO:0008006" key="8">
    <source>
        <dbReference type="Google" id="ProtNLM"/>
    </source>
</evidence>
<dbReference type="InterPro" id="IPR016055">
    <property type="entry name" value="A-D-PHexomutase_a/b/a-I/II/III"/>
</dbReference>
<reference evidence="7" key="1">
    <citation type="journal article" date="2014" name="Front. Microbiol.">
        <title>High frequency of phylogenetically diverse reductive dehalogenase-homologous genes in deep subseafloor sedimentary metagenomes.</title>
        <authorList>
            <person name="Kawai M."/>
            <person name="Futagami T."/>
            <person name="Toyoda A."/>
            <person name="Takaki Y."/>
            <person name="Nishi S."/>
            <person name="Hori S."/>
            <person name="Arai W."/>
            <person name="Tsubouchi T."/>
            <person name="Morono Y."/>
            <person name="Uchiyama I."/>
            <person name="Ito T."/>
            <person name="Fujiyama A."/>
            <person name="Inagaki F."/>
            <person name="Takami H."/>
        </authorList>
    </citation>
    <scope>NUCLEOTIDE SEQUENCE</scope>
    <source>
        <strain evidence="7">Expedition CK06-06</strain>
    </source>
</reference>
<dbReference type="InterPro" id="IPR005844">
    <property type="entry name" value="A-D-PHexomutase_a/b/a-I"/>
</dbReference>
<dbReference type="GO" id="GO:0046872">
    <property type="term" value="F:metal ion binding"/>
    <property type="evidence" value="ECO:0007669"/>
    <property type="project" value="UniProtKB-KW"/>
</dbReference>
<proteinExistence type="inferred from homology"/>